<evidence type="ECO:0000256" key="5">
    <source>
        <dbReference type="ARBA" id="ARBA00013189"/>
    </source>
</evidence>
<dbReference type="Proteomes" id="UP001139410">
    <property type="component" value="Unassembled WGS sequence"/>
</dbReference>
<dbReference type="SUPFAM" id="SSF51735">
    <property type="entry name" value="NAD(P)-binding Rossmann-fold domains"/>
    <property type="match status" value="1"/>
</dbReference>
<dbReference type="Pfam" id="PF01370">
    <property type="entry name" value="Epimerase"/>
    <property type="match status" value="1"/>
</dbReference>
<dbReference type="InterPro" id="IPR036291">
    <property type="entry name" value="NAD(P)-bd_dom_sf"/>
</dbReference>
<comment type="similarity">
    <text evidence="4 10">Belongs to the NAD(P)-dependent epimerase/dehydratase family.</text>
</comment>
<dbReference type="AlphaFoldDB" id="A0A9X1QJN2"/>
<dbReference type="CDD" id="cd05247">
    <property type="entry name" value="UDP_G4E_1_SDR_e"/>
    <property type="match status" value="1"/>
</dbReference>
<comment type="cofactor">
    <cofactor evidence="2 10">
        <name>NAD(+)</name>
        <dbReference type="ChEBI" id="CHEBI:57540"/>
    </cofactor>
</comment>
<comment type="caution">
    <text evidence="12">The sequence shown here is derived from an EMBL/GenBank/DDBJ whole genome shotgun (WGS) entry which is preliminary data.</text>
</comment>
<evidence type="ECO:0000256" key="8">
    <source>
        <dbReference type="ARBA" id="ARBA00023144"/>
    </source>
</evidence>
<evidence type="ECO:0000256" key="4">
    <source>
        <dbReference type="ARBA" id="ARBA00007637"/>
    </source>
</evidence>
<evidence type="ECO:0000256" key="7">
    <source>
        <dbReference type="ARBA" id="ARBA00023027"/>
    </source>
</evidence>
<dbReference type="Gene3D" id="3.40.50.720">
    <property type="entry name" value="NAD(P)-binding Rossmann-like Domain"/>
    <property type="match status" value="1"/>
</dbReference>
<dbReference type="GO" id="GO:0003978">
    <property type="term" value="F:UDP-glucose 4-epimerase activity"/>
    <property type="evidence" value="ECO:0007669"/>
    <property type="project" value="UniProtKB-UniRule"/>
</dbReference>
<dbReference type="Gene3D" id="3.90.25.10">
    <property type="entry name" value="UDP-galactose 4-epimerase, domain 1"/>
    <property type="match status" value="1"/>
</dbReference>
<comment type="pathway">
    <text evidence="3 10">Carbohydrate metabolism; galactose metabolism.</text>
</comment>
<dbReference type="PRINTS" id="PR01713">
    <property type="entry name" value="NUCEPIMERASE"/>
</dbReference>
<organism evidence="12 13">
    <name type="scientific">Sphingomonas cremea</name>
    <dbReference type="NCBI Taxonomy" id="2904799"/>
    <lineage>
        <taxon>Bacteria</taxon>
        <taxon>Pseudomonadati</taxon>
        <taxon>Pseudomonadota</taxon>
        <taxon>Alphaproteobacteria</taxon>
        <taxon>Sphingomonadales</taxon>
        <taxon>Sphingomonadaceae</taxon>
        <taxon>Sphingomonas</taxon>
    </lineage>
</organism>
<keyword evidence="9 10" id="KW-0413">Isomerase</keyword>
<evidence type="ECO:0000256" key="10">
    <source>
        <dbReference type="RuleBase" id="RU366046"/>
    </source>
</evidence>
<dbReference type="PANTHER" id="PTHR43725:SF47">
    <property type="entry name" value="UDP-GLUCOSE 4-EPIMERASE"/>
    <property type="match status" value="1"/>
</dbReference>
<keyword evidence="10" id="KW-0119">Carbohydrate metabolism</keyword>
<keyword evidence="8" id="KW-0299">Galactose metabolism</keyword>
<protein>
    <recommendedName>
        <fullName evidence="6 10">UDP-glucose 4-epimerase</fullName>
        <ecNumber evidence="5 10">5.1.3.2</ecNumber>
    </recommendedName>
</protein>
<reference evidence="12" key="1">
    <citation type="submission" date="2022-01" db="EMBL/GenBank/DDBJ databases">
        <authorList>
            <person name="Jo J.-H."/>
            <person name="Im W.-T."/>
        </authorList>
    </citation>
    <scope>NUCLEOTIDE SEQUENCE</scope>
    <source>
        <strain evidence="12">G124</strain>
    </source>
</reference>
<evidence type="ECO:0000256" key="9">
    <source>
        <dbReference type="ARBA" id="ARBA00023235"/>
    </source>
</evidence>
<feature type="domain" description="NAD-dependent epimerase/dehydratase" evidence="11">
    <location>
        <begin position="3"/>
        <end position="261"/>
    </location>
</feature>
<proteinExistence type="inferred from homology"/>
<evidence type="ECO:0000259" key="11">
    <source>
        <dbReference type="Pfam" id="PF01370"/>
    </source>
</evidence>
<dbReference type="PANTHER" id="PTHR43725">
    <property type="entry name" value="UDP-GLUCOSE 4-EPIMERASE"/>
    <property type="match status" value="1"/>
</dbReference>
<dbReference type="InterPro" id="IPR005886">
    <property type="entry name" value="UDP_G4E"/>
</dbReference>
<comment type="catalytic activity">
    <reaction evidence="1 10">
        <text>UDP-alpha-D-glucose = UDP-alpha-D-galactose</text>
        <dbReference type="Rhea" id="RHEA:22168"/>
        <dbReference type="ChEBI" id="CHEBI:58885"/>
        <dbReference type="ChEBI" id="CHEBI:66914"/>
        <dbReference type="EC" id="5.1.3.2"/>
    </reaction>
</comment>
<dbReference type="NCBIfam" id="TIGR01179">
    <property type="entry name" value="galE"/>
    <property type="match status" value="1"/>
</dbReference>
<dbReference type="NCBIfam" id="NF007956">
    <property type="entry name" value="PRK10675.1"/>
    <property type="match status" value="1"/>
</dbReference>
<gene>
    <name evidence="12" type="primary">galE</name>
    <name evidence="12" type="ORF">LVY65_06960</name>
</gene>
<accession>A0A9X1QJN2</accession>
<dbReference type="EMBL" id="JAKFGM010000002">
    <property type="protein sequence ID" value="MCF2514801.1"/>
    <property type="molecule type" value="Genomic_DNA"/>
</dbReference>
<evidence type="ECO:0000256" key="3">
    <source>
        <dbReference type="ARBA" id="ARBA00004947"/>
    </source>
</evidence>
<dbReference type="GO" id="GO:0006012">
    <property type="term" value="P:galactose metabolic process"/>
    <property type="evidence" value="ECO:0007669"/>
    <property type="project" value="UniProtKB-KW"/>
</dbReference>
<sequence length="332" mass="35329">MRILLTGGAGYIGSHTALAVLDAGHEPVLLDNFSNSVPDVVDRLGEIAGRPLTIVNGDVRDPGLVRSTLAAERIDAVIHFAASKAVAESVADPLSYYANNVGGTLAVLEAMEAEGVRSFVFSSSATVYGGPQRLPLDEDHPTQAVNPYGQTKLMCENMLMDLVRADRGWRASILRYFNPVGAHSSGLIGEEPTGIPNNLMPLVTRAALGEIDRLQVYGTDYPTPDGTAVRDYIHVVDLARGHVAALDALGKGEALQLYNLGTGRGTSVLELIAAFVQATGASVPHVTAARRPGDVAAMYAAVGKAERELGWRTMHDLAQMCADSWRFATRPK</sequence>
<comment type="subunit">
    <text evidence="10">Homodimer.</text>
</comment>
<evidence type="ECO:0000256" key="1">
    <source>
        <dbReference type="ARBA" id="ARBA00000083"/>
    </source>
</evidence>
<dbReference type="RefSeq" id="WP_235067298.1">
    <property type="nucleotide sequence ID" value="NZ_JAKFGM010000002.1"/>
</dbReference>
<evidence type="ECO:0000256" key="6">
    <source>
        <dbReference type="ARBA" id="ARBA00018569"/>
    </source>
</evidence>
<evidence type="ECO:0000256" key="2">
    <source>
        <dbReference type="ARBA" id="ARBA00001911"/>
    </source>
</evidence>
<dbReference type="GO" id="GO:0005829">
    <property type="term" value="C:cytosol"/>
    <property type="evidence" value="ECO:0007669"/>
    <property type="project" value="TreeGrafter"/>
</dbReference>
<keyword evidence="7 10" id="KW-0520">NAD</keyword>
<dbReference type="EC" id="5.1.3.2" evidence="5 10"/>
<keyword evidence="13" id="KW-1185">Reference proteome</keyword>
<name>A0A9X1QJN2_9SPHN</name>
<evidence type="ECO:0000313" key="12">
    <source>
        <dbReference type="EMBL" id="MCF2514801.1"/>
    </source>
</evidence>
<evidence type="ECO:0000313" key="13">
    <source>
        <dbReference type="Proteomes" id="UP001139410"/>
    </source>
</evidence>
<dbReference type="InterPro" id="IPR001509">
    <property type="entry name" value="Epimerase_deHydtase"/>
</dbReference>